<keyword evidence="2" id="KW-0472">Membrane</keyword>
<gene>
    <name evidence="4" type="ORF">VKT23_000476</name>
</gene>
<keyword evidence="5" id="KW-1185">Reference proteome</keyword>
<keyword evidence="2" id="KW-0812">Transmembrane</keyword>
<feature type="compositionally biased region" description="Basic and acidic residues" evidence="1">
    <location>
        <begin position="449"/>
        <end position="469"/>
    </location>
</feature>
<protein>
    <recommendedName>
        <fullName evidence="3">DUF7330 domain-containing protein</fullName>
    </recommendedName>
</protein>
<feature type="transmembrane region" description="Helical" evidence="2">
    <location>
        <begin position="70"/>
        <end position="89"/>
    </location>
</feature>
<accession>A0ABR1K4F6</accession>
<evidence type="ECO:0000313" key="4">
    <source>
        <dbReference type="EMBL" id="KAK7472359.1"/>
    </source>
</evidence>
<evidence type="ECO:0000259" key="3">
    <source>
        <dbReference type="Pfam" id="PF24016"/>
    </source>
</evidence>
<feature type="region of interest" description="Disordered" evidence="1">
    <location>
        <begin position="1"/>
        <end position="49"/>
    </location>
</feature>
<proteinExistence type="predicted"/>
<evidence type="ECO:0000256" key="1">
    <source>
        <dbReference type="SAM" id="MobiDB-lite"/>
    </source>
</evidence>
<evidence type="ECO:0000256" key="2">
    <source>
        <dbReference type="SAM" id="Phobius"/>
    </source>
</evidence>
<dbReference type="InterPro" id="IPR055754">
    <property type="entry name" value="DUF7330"/>
</dbReference>
<dbReference type="EMBL" id="JBANRG010000001">
    <property type="protein sequence ID" value="KAK7472359.1"/>
    <property type="molecule type" value="Genomic_DNA"/>
</dbReference>
<feature type="compositionally biased region" description="Polar residues" evidence="1">
    <location>
        <begin position="37"/>
        <end position="47"/>
    </location>
</feature>
<feature type="domain" description="DUF7330" evidence="3">
    <location>
        <begin position="321"/>
        <end position="450"/>
    </location>
</feature>
<keyword evidence="2" id="KW-1133">Transmembrane helix</keyword>
<name>A0ABR1K4F6_9AGAR</name>
<sequence length="507" mass="56333">MIVSENTPPSPLKDTTPNLPHSQSSNINQDPPPSYGAAQTSQRSPLVQSHAGPSHIIAVSHPGQSPLKRFLKAFLVAALIWALVGLFIGTSVNVRTRKQERATYDIPKDIHLQNCVEGPDMDTSPLFPFASQNAMEQETSLQLIRVGKSYELPLSSKNLFLLSREQRSLVGISRTFNIKSSPDLRADIIKVDVRIMTQRHDLLARVKTCHVSRRKEENGVGIFVLPYPQSSPFDGWLSMEVVVTVPEVGWDPLRIKSFETDLPQFQHLLDSTADFVEFDKLSLKSSNALIQAKSLKVHDQVTIHTSNNAVQIESLVAKNAQIETSNGPITGTYEATGSLSLKTSDKKIEVEVKLTSSDKKGNLWIKNSNGPIDAHVDLISADTHRAQDDVFTVSAITSNSDLLFDLLSLPYESSLKLEAKTSNDNAKVKLPQTFEGRFTLETSNNAPSMERHSERDHDPAGRGRTRQLDDKSRLRNFWQGNVYWDKDHESLSDAKIRTSNGKAILVL</sequence>
<dbReference type="Proteomes" id="UP001498398">
    <property type="component" value="Unassembled WGS sequence"/>
</dbReference>
<organism evidence="4 5">
    <name type="scientific">Marasmiellus scandens</name>
    <dbReference type="NCBI Taxonomy" id="2682957"/>
    <lineage>
        <taxon>Eukaryota</taxon>
        <taxon>Fungi</taxon>
        <taxon>Dikarya</taxon>
        <taxon>Basidiomycota</taxon>
        <taxon>Agaricomycotina</taxon>
        <taxon>Agaricomycetes</taxon>
        <taxon>Agaricomycetidae</taxon>
        <taxon>Agaricales</taxon>
        <taxon>Marasmiineae</taxon>
        <taxon>Omphalotaceae</taxon>
        <taxon>Marasmiellus</taxon>
    </lineage>
</organism>
<feature type="compositionally biased region" description="Polar residues" evidence="1">
    <location>
        <begin position="1"/>
        <end position="29"/>
    </location>
</feature>
<feature type="region of interest" description="Disordered" evidence="1">
    <location>
        <begin position="443"/>
        <end position="469"/>
    </location>
</feature>
<dbReference type="Pfam" id="PF24016">
    <property type="entry name" value="DUF7330"/>
    <property type="match status" value="1"/>
</dbReference>
<evidence type="ECO:0000313" key="5">
    <source>
        <dbReference type="Proteomes" id="UP001498398"/>
    </source>
</evidence>
<reference evidence="4 5" key="1">
    <citation type="submission" date="2024-01" db="EMBL/GenBank/DDBJ databases">
        <title>A draft genome for the cacao thread blight pathogen Marasmiellus scandens.</title>
        <authorList>
            <person name="Baruah I.K."/>
            <person name="Leung J."/>
            <person name="Bukari Y."/>
            <person name="Amoako-Attah I."/>
            <person name="Meinhardt L.W."/>
            <person name="Bailey B.A."/>
            <person name="Cohen S.P."/>
        </authorList>
    </citation>
    <scope>NUCLEOTIDE SEQUENCE [LARGE SCALE GENOMIC DNA]</scope>
    <source>
        <strain evidence="4 5">GH-19</strain>
    </source>
</reference>
<comment type="caution">
    <text evidence="4">The sequence shown here is derived from an EMBL/GenBank/DDBJ whole genome shotgun (WGS) entry which is preliminary data.</text>
</comment>